<feature type="compositionally biased region" description="Acidic residues" evidence="1">
    <location>
        <begin position="36"/>
        <end position="47"/>
    </location>
</feature>
<evidence type="ECO:0000313" key="2">
    <source>
        <dbReference type="EMBL" id="PSR22880.1"/>
    </source>
</evidence>
<dbReference type="Proteomes" id="UP000241848">
    <property type="component" value="Unassembled WGS sequence"/>
</dbReference>
<dbReference type="EMBL" id="PXYV01000011">
    <property type="protein sequence ID" value="PSR22880.1"/>
    <property type="molecule type" value="Genomic_DNA"/>
</dbReference>
<evidence type="ECO:0000256" key="1">
    <source>
        <dbReference type="SAM" id="MobiDB-lite"/>
    </source>
</evidence>
<name>A0A2T2WKY2_9FIRM</name>
<feature type="region of interest" description="Disordered" evidence="1">
    <location>
        <begin position="1"/>
        <end position="83"/>
    </location>
</feature>
<accession>A0A2T2WKY2</accession>
<dbReference type="AlphaFoldDB" id="A0A2T2WKY2"/>
<proteinExistence type="predicted"/>
<sequence length="156" mass="16893">MDNSSGEPVKLARTANTGKPLSRGPLQARLSSSDQIDAESTEEDLANNEETRHRLASKITNPAPPPRGEETSDQASAADPAQSLAAIVPATGLVRDLRHLAESLLSVADTLEKLDGLFHFDHMKGLPSHEAPPAQVSQLIKGRPDLQQLLRDYLFR</sequence>
<comment type="caution">
    <text evidence="2">The sequence shown here is derived from an EMBL/GenBank/DDBJ whole genome shotgun (WGS) entry which is preliminary data.</text>
</comment>
<protein>
    <submittedName>
        <fullName evidence="2">Uncharacterized protein</fullName>
    </submittedName>
</protein>
<feature type="compositionally biased region" description="Low complexity" evidence="1">
    <location>
        <begin position="73"/>
        <end position="83"/>
    </location>
</feature>
<organism evidence="2 3">
    <name type="scientific">Sulfobacillus acidophilus</name>
    <dbReference type="NCBI Taxonomy" id="53633"/>
    <lineage>
        <taxon>Bacteria</taxon>
        <taxon>Bacillati</taxon>
        <taxon>Bacillota</taxon>
        <taxon>Clostridia</taxon>
        <taxon>Eubacteriales</taxon>
        <taxon>Clostridiales Family XVII. Incertae Sedis</taxon>
        <taxon>Sulfobacillus</taxon>
    </lineage>
</organism>
<gene>
    <name evidence="2" type="ORF">C7B45_05285</name>
</gene>
<evidence type="ECO:0000313" key="3">
    <source>
        <dbReference type="Proteomes" id="UP000241848"/>
    </source>
</evidence>
<reference evidence="2 3" key="1">
    <citation type="journal article" date="2014" name="BMC Genomics">
        <title>Comparison of environmental and isolate Sulfobacillus genomes reveals diverse carbon, sulfur, nitrogen, and hydrogen metabolisms.</title>
        <authorList>
            <person name="Justice N.B."/>
            <person name="Norman A."/>
            <person name="Brown C.T."/>
            <person name="Singh A."/>
            <person name="Thomas B.C."/>
            <person name="Banfield J.F."/>
        </authorList>
    </citation>
    <scope>NUCLEOTIDE SEQUENCE [LARGE SCALE GENOMIC DNA]</scope>
    <source>
        <strain evidence="2">AMDSBA3</strain>
    </source>
</reference>